<dbReference type="RefSeq" id="WP_116755332.1">
    <property type="nucleotide sequence ID" value="NZ_JBHUEX010000001.1"/>
</dbReference>
<keyword evidence="2 4" id="KW-0238">DNA-binding</keyword>
<dbReference type="PRINTS" id="PR00455">
    <property type="entry name" value="HTHTETR"/>
</dbReference>
<organism evidence="6 7">
    <name type="scientific">Amnibacterium flavum</name>
    <dbReference type="NCBI Taxonomy" id="2173173"/>
    <lineage>
        <taxon>Bacteria</taxon>
        <taxon>Bacillati</taxon>
        <taxon>Actinomycetota</taxon>
        <taxon>Actinomycetes</taxon>
        <taxon>Micrococcales</taxon>
        <taxon>Microbacteriaceae</taxon>
        <taxon>Amnibacterium</taxon>
    </lineage>
</organism>
<dbReference type="EMBL" id="QEOP01000001">
    <property type="protein sequence ID" value="PVZ95598.1"/>
    <property type="molecule type" value="Genomic_DNA"/>
</dbReference>
<dbReference type="PROSITE" id="PS01081">
    <property type="entry name" value="HTH_TETR_1"/>
    <property type="match status" value="1"/>
</dbReference>
<accession>A0A2V1HSQ3</accession>
<dbReference type="PROSITE" id="PS50977">
    <property type="entry name" value="HTH_TETR_2"/>
    <property type="match status" value="1"/>
</dbReference>
<evidence type="ECO:0000256" key="2">
    <source>
        <dbReference type="ARBA" id="ARBA00023125"/>
    </source>
</evidence>
<evidence type="ECO:0000256" key="1">
    <source>
        <dbReference type="ARBA" id="ARBA00023015"/>
    </source>
</evidence>
<reference evidence="6 7" key="1">
    <citation type="submission" date="2018-05" db="EMBL/GenBank/DDBJ databases">
        <title>Amnibacterium sp. M8JJ-5, whole genome shotgun sequence.</title>
        <authorList>
            <person name="Tuo L."/>
        </authorList>
    </citation>
    <scope>NUCLEOTIDE SEQUENCE [LARGE SCALE GENOMIC DNA]</scope>
    <source>
        <strain evidence="6 7">M8JJ-5</strain>
    </source>
</reference>
<dbReference type="Pfam" id="PF00440">
    <property type="entry name" value="TetR_N"/>
    <property type="match status" value="1"/>
</dbReference>
<sequence length="188" mass="20194">MSRWEPDARGRLTQAAFTLYAERGYEQTTVTEIAESAGVTERTFFRYFADKREVLFNGSAELIDMAVRAVESAPAGSAPIDLVGAAVEAAAALLQLRREHARARQALIDANPSLQERELFKMATLSAAVADAVAARGVPPVAATLAAGAGTSVFSAAFARWIADDETRDYPAVVRDSMQELRQLMAAS</sequence>
<dbReference type="Gene3D" id="1.10.357.10">
    <property type="entry name" value="Tetracycline Repressor, domain 2"/>
    <property type="match status" value="1"/>
</dbReference>
<keyword evidence="1" id="KW-0805">Transcription regulation</keyword>
<dbReference type="InterPro" id="IPR001647">
    <property type="entry name" value="HTH_TetR"/>
</dbReference>
<evidence type="ECO:0000313" key="7">
    <source>
        <dbReference type="Proteomes" id="UP000244893"/>
    </source>
</evidence>
<feature type="DNA-binding region" description="H-T-H motif" evidence="4">
    <location>
        <begin position="29"/>
        <end position="48"/>
    </location>
</feature>
<gene>
    <name evidence="6" type="ORF">DDQ50_03640</name>
</gene>
<dbReference type="SUPFAM" id="SSF46689">
    <property type="entry name" value="Homeodomain-like"/>
    <property type="match status" value="1"/>
</dbReference>
<evidence type="ECO:0000259" key="5">
    <source>
        <dbReference type="PROSITE" id="PS50977"/>
    </source>
</evidence>
<comment type="caution">
    <text evidence="6">The sequence shown here is derived from an EMBL/GenBank/DDBJ whole genome shotgun (WGS) entry which is preliminary data.</text>
</comment>
<dbReference type="GO" id="GO:0000976">
    <property type="term" value="F:transcription cis-regulatory region binding"/>
    <property type="evidence" value="ECO:0007669"/>
    <property type="project" value="TreeGrafter"/>
</dbReference>
<dbReference type="OrthoDB" id="956698at2"/>
<dbReference type="Proteomes" id="UP000244893">
    <property type="component" value="Unassembled WGS sequence"/>
</dbReference>
<dbReference type="GO" id="GO:0003700">
    <property type="term" value="F:DNA-binding transcription factor activity"/>
    <property type="evidence" value="ECO:0007669"/>
    <property type="project" value="TreeGrafter"/>
</dbReference>
<dbReference type="AlphaFoldDB" id="A0A2V1HSQ3"/>
<evidence type="ECO:0000256" key="4">
    <source>
        <dbReference type="PROSITE-ProRule" id="PRU00335"/>
    </source>
</evidence>
<dbReference type="PANTHER" id="PTHR30055:SF238">
    <property type="entry name" value="MYCOFACTOCIN BIOSYNTHESIS TRANSCRIPTIONAL REGULATOR MFTR-RELATED"/>
    <property type="match status" value="1"/>
</dbReference>
<protein>
    <submittedName>
        <fullName evidence="6">TetR family transcriptional regulator</fullName>
    </submittedName>
</protein>
<dbReference type="InterPro" id="IPR041347">
    <property type="entry name" value="MftR_C"/>
</dbReference>
<dbReference type="InterPro" id="IPR009057">
    <property type="entry name" value="Homeodomain-like_sf"/>
</dbReference>
<dbReference type="InterPro" id="IPR050109">
    <property type="entry name" value="HTH-type_TetR-like_transc_reg"/>
</dbReference>
<dbReference type="InterPro" id="IPR023772">
    <property type="entry name" value="DNA-bd_HTH_TetR-type_CS"/>
</dbReference>
<evidence type="ECO:0000256" key="3">
    <source>
        <dbReference type="ARBA" id="ARBA00023163"/>
    </source>
</evidence>
<proteinExistence type="predicted"/>
<keyword evidence="7" id="KW-1185">Reference proteome</keyword>
<feature type="domain" description="HTH tetR-type" evidence="5">
    <location>
        <begin position="6"/>
        <end position="66"/>
    </location>
</feature>
<name>A0A2V1HSQ3_9MICO</name>
<dbReference type="PANTHER" id="PTHR30055">
    <property type="entry name" value="HTH-TYPE TRANSCRIPTIONAL REGULATOR RUTR"/>
    <property type="match status" value="1"/>
</dbReference>
<evidence type="ECO:0000313" key="6">
    <source>
        <dbReference type="EMBL" id="PVZ95598.1"/>
    </source>
</evidence>
<dbReference type="Pfam" id="PF17754">
    <property type="entry name" value="TetR_C_14"/>
    <property type="match status" value="1"/>
</dbReference>
<keyword evidence="3" id="KW-0804">Transcription</keyword>